<reference evidence="1 2" key="1">
    <citation type="journal article" date="2019" name="Nat. Ecol. Evol.">
        <title>Megaphylogeny resolves global patterns of mushroom evolution.</title>
        <authorList>
            <person name="Varga T."/>
            <person name="Krizsan K."/>
            <person name="Foldi C."/>
            <person name="Dima B."/>
            <person name="Sanchez-Garcia M."/>
            <person name="Sanchez-Ramirez S."/>
            <person name="Szollosi G.J."/>
            <person name="Szarkandi J.G."/>
            <person name="Papp V."/>
            <person name="Albert L."/>
            <person name="Andreopoulos W."/>
            <person name="Angelini C."/>
            <person name="Antonin V."/>
            <person name="Barry K.W."/>
            <person name="Bougher N.L."/>
            <person name="Buchanan P."/>
            <person name="Buyck B."/>
            <person name="Bense V."/>
            <person name="Catcheside P."/>
            <person name="Chovatia M."/>
            <person name="Cooper J."/>
            <person name="Damon W."/>
            <person name="Desjardin D."/>
            <person name="Finy P."/>
            <person name="Geml J."/>
            <person name="Haridas S."/>
            <person name="Hughes K."/>
            <person name="Justo A."/>
            <person name="Karasinski D."/>
            <person name="Kautmanova I."/>
            <person name="Kiss B."/>
            <person name="Kocsube S."/>
            <person name="Kotiranta H."/>
            <person name="LaButti K.M."/>
            <person name="Lechner B.E."/>
            <person name="Liimatainen K."/>
            <person name="Lipzen A."/>
            <person name="Lukacs Z."/>
            <person name="Mihaltcheva S."/>
            <person name="Morgado L.N."/>
            <person name="Niskanen T."/>
            <person name="Noordeloos M.E."/>
            <person name="Ohm R.A."/>
            <person name="Ortiz-Santana B."/>
            <person name="Ovrebo C."/>
            <person name="Racz N."/>
            <person name="Riley R."/>
            <person name="Savchenko A."/>
            <person name="Shiryaev A."/>
            <person name="Soop K."/>
            <person name="Spirin V."/>
            <person name="Szebenyi C."/>
            <person name="Tomsovsky M."/>
            <person name="Tulloss R.E."/>
            <person name="Uehling J."/>
            <person name="Grigoriev I.V."/>
            <person name="Vagvolgyi C."/>
            <person name="Papp T."/>
            <person name="Martin F.M."/>
            <person name="Miettinen O."/>
            <person name="Hibbett D.S."/>
            <person name="Nagy L.G."/>
        </authorList>
    </citation>
    <scope>NUCLEOTIDE SEQUENCE [LARGE SCALE GENOMIC DNA]</scope>
    <source>
        <strain evidence="1 2">NL-1719</strain>
    </source>
</reference>
<dbReference type="Proteomes" id="UP000308600">
    <property type="component" value="Unassembled WGS sequence"/>
</dbReference>
<organism evidence="1 2">
    <name type="scientific">Pluteus cervinus</name>
    <dbReference type="NCBI Taxonomy" id="181527"/>
    <lineage>
        <taxon>Eukaryota</taxon>
        <taxon>Fungi</taxon>
        <taxon>Dikarya</taxon>
        <taxon>Basidiomycota</taxon>
        <taxon>Agaricomycotina</taxon>
        <taxon>Agaricomycetes</taxon>
        <taxon>Agaricomycetidae</taxon>
        <taxon>Agaricales</taxon>
        <taxon>Pluteineae</taxon>
        <taxon>Pluteaceae</taxon>
        <taxon>Pluteus</taxon>
    </lineage>
</organism>
<keyword evidence="2" id="KW-1185">Reference proteome</keyword>
<protein>
    <submittedName>
        <fullName evidence="1">Uncharacterized protein</fullName>
    </submittedName>
</protein>
<gene>
    <name evidence="1" type="ORF">BDN72DRAFT_312019</name>
</gene>
<name>A0ACD3B2J4_9AGAR</name>
<dbReference type="EMBL" id="ML208284">
    <property type="protein sequence ID" value="TFK72503.1"/>
    <property type="molecule type" value="Genomic_DNA"/>
</dbReference>
<sequence>MMPTNVYSCNPPRSFVSRYSPPHSRIRSFDVLGYAPRLNSQQQASLYSTMVLGIVTFSLLYPHQPLPPRSTSILVSSFTIQYRGRSRGFSVLSFLDSRSFQTCRLAIACSCFDQLVAIPARCLFSVLQNSKELSGSYGIRI</sequence>
<proteinExistence type="predicted"/>
<accession>A0ACD3B2J4</accession>
<evidence type="ECO:0000313" key="1">
    <source>
        <dbReference type="EMBL" id="TFK72503.1"/>
    </source>
</evidence>
<evidence type="ECO:0000313" key="2">
    <source>
        <dbReference type="Proteomes" id="UP000308600"/>
    </source>
</evidence>